<evidence type="ECO:0000256" key="4">
    <source>
        <dbReference type="ARBA" id="ARBA00022982"/>
    </source>
</evidence>
<protein>
    <recommendedName>
        <fullName evidence="5">Glutaredoxin</fullName>
    </recommendedName>
</protein>
<reference evidence="8" key="1">
    <citation type="journal article" date="2019" name="Int. J. Syst. Evol. Microbiol.">
        <title>The Global Catalogue of Microorganisms (GCM) 10K type strain sequencing project: providing services to taxonomists for standard genome sequencing and annotation.</title>
        <authorList>
            <consortium name="The Broad Institute Genomics Platform"/>
            <consortium name="The Broad Institute Genome Sequencing Center for Infectious Disease"/>
            <person name="Wu L."/>
            <person name="Ma J."/>
        </authorList>
    </citation>
    <scope>NUCLEOTIDE SEQUENCE [LARGE SCALE GENOMIC DNA]</scope>
    <source>
        <strain evidence="8">KCTC 52487</strain>
    </source>
</reference>
<dbReference type="PANTHER" id="PTHR45694">
    <property type="entry name" value="GLUTAREDOXIN 2"/>
    <property type="match status" value="1"/>
</dbReference>
<evidence type="ECO:0000256" key="3">
    <source>
        <dbReference type="ARBA" id="ARBA00022448"/>
    </source>
</evidence>
<accession>A0ABV6ZZ21</accession>
<evidence type="ECO:0000313" key="8">
    <source>
        <dbReference type="Proteomes" id="UP001595379"/>
    </source>
</evidence>
<evidence type="ECO:0000259" key="6">
    <source>
        <dbReference type="Pfam" id="PF00462"/>
    </source>
</evidence>
<name>A0ABV6ZZ21_9PROT</name>
<keyword evidence="5" id="KW-0676">Redox-active center</keyword>
<evidence type="ECO:0000313" key="7">
    <source>
        <dbReference type="EMBL" id="MFC2926761.1"/>
    </source>
</evidence>
<comment type="caution">
    <text evidence="7">The sequence shown here is derived from an EMBL/GenBank/DDBJ whole genome shotgun (WGS) entry which is preliminary data.</text>
</comment>
<dbReference type="Gene3D" id="3.40.30.10">
    <property type="entry name" value="Glutaredoxin"/>
    <property type="match status" value="1"/>
</dbReference>
<dbReference type="PANTHER" id="PTHR45694:SF18">
    <property type="entry name" value="GLUTAREDOXIN-1-RELATED"/>
    <property type="match status" value="1"/>
</dbReference>
<dbReference type="CDD" id="cd03418">
    <property type="entry name" value="GRX_GRXb_1_3_like"/>
    <property type="match status" value="1"/>
</dbReference>
<keyword evidence="8" id="KW-1185">Reference proteome</keyword>
<dbReference type="SUPFAM" id="SSF52833">
    <property type="entry name" value="Thioredoxin-like"/>
    <property type="match status" value="1"/>
</dbReference>
<dbReference type="RefSeq" id="WP_343165777.1">
    <property type="nucleotide sequence ID" value="NZ_JBHRSV010000023.1"/>
</dbReference>
<sequence length="87" mass="9621">MARVTIYTREFCGYCARAVRLLKDKGVDFEQIDAGMDAARRKEMIQRANGASTYPQIFIGNEHIGGCDDMFALDRKGALDVMLGISG</sequence>
<dbReference type="EMBL" id="JBHRSV010000023">
    <property type="protein sequence ID" value="MFC2926761.1"/>
    <property type="molecule type" value="Genomic_DNA"/>
</dbReference>
<evidence type="ECO:0000256" key="5">
    <source>
        <dbReference type="RuleBase" id="RU364065"/>
    </source>
</evidence>
<comment type="function">
    <text evidence="1 5">Has a glutathione-disulfide oxidoreductase activity in the presence of NADPH and glutathione reductase. Reduces low molecular weight disulfides and proteins.</text>
</comment>
<keyword evidence="4 5" id="KW-0249">Electron transport</keyword>
<dbReference type="InterPro" id="IPR002109">
    <property type="entry name" value="Glutaredoxin"/>
</dbReference>
<gene>
    <name evidence="7" type="primary">grxC</name>
    <name evidence="7" type="ORF">ACFOOR_11650</name>
</gene>
<dbReference type="Proteomes" id="UP001595379">
    <property type="component" value="Unassembled WGS sequence"/>
</dbReference>
<comment type="similarity">
    <text evidence="2 5">Belongs to the glutaredoxin family.</text>
</comment>
<dbReference type="Pfam" id="PF00462">
    <property type="entry name" value="Glutaredoxin"/>
    <property type="match status" value="1"/>
</dbReference>
<organism evidence="7 8">
    <name type="scientific">Hyphobacterium vulgare</name>
    <dbReference type="NCBI Taxonomy" id="1736751"/>
    <lineage>
        <taxon>Bacteria</taxon>
        <taxon>Pseudomonadati</taxon>
        <taxon>Pseudomonadota</taxon>
        <taxon>Alphaproteobacteria</taxon>
        <taxon>Maricaulales</taxon>
        <taxon>Maricaulaceae</taxon>
        <taxon>Hyphobacterium</taxon>
    </lineage>
</organism>
<dbReference type="PROSITE" id="PS51354">
    <property type="entry name" value="GLUTAREDOXIN_2"/>
    <property type="match status" value="1"/>
</dbReference>
<evidence type="ECO:0000256" key="1">
    <source>
        <dbReference type="ARBA" id="ARBA00002549"/>
    </source>
</evidence>
<dbReference type="InterPro" id="IPR014025">
    <property type="entry name" value="Glutaredoxin_subgr"/>
</dbReference>
<keyword evidence="5" id="KW-0963">Cytoplasm</keyword>
<dbReference type="PRINTS" id="PR00160">
    <property type="entry name" value="GLUTAREDOXIN"/>
</dbReference>
<keyword evidence="3 5" id="KW-0813">Transport</keyword>
<feature type="domain" description="Glutaredoxin" evidence="6">
    <location>
        <begin position="4"/>
        <end position="64"/>
    </location>
</feature>
<dbReference type="InterPro" id="IPR036249">
    <property type="entry name" value="Thioredoxin-like_sf"/>
</dbReference>
<dbReference type="NCBIfam" id="TIGR02181">
    <property type="entry name" value="GRX_bact"/>
    <property type="match status" value="1"/>
</dbReference>
<evidence type="ECO:0000256" key="2">
    <source>
        <dbReference type="ARBA" id="ARBA00007787"/>
    </source>
</evidence>
<proteinExistence type="inferred from homology"/>
<dbReference type="InterPro" id="IPR011900">
    <property type="entry name" value="GRX_bact"/>
</dbReference>